<dbReference type="Proteomes" id="UP001565368">
    <property type="component" value="Unassembled WGS sequence"/>
</dbReference>
<evidence type="ECO:0000313" key="3">
    <source>
        <dbReference type="Proteomes" id="UP001565368"/>
    </source>
</evidence>
<reference evidence="2 3" key="1">
    <citation type="submission" date="2023-08" db="EMBL/GenBank/DDBJ databases">
        <title>Annotated Genome Sequence of Vanrija albida AlHP1.</title>
        <authorList>
            <person name="Herzog R."/>
        </authorList>
    </citation>
    <scope>NUCLEOTIDE SEQUENCE [LARGE SCALE GENOMIC DNA]</scope>
    <source>
        <strain evidence="2 3">AlHP1</strain>
    </source>
</reference>
<feature type="region of interest" description="Disordered" evidence="1">
    <location>
        <begin position="352"/>
        <end position="405"/>
    </location>
</feature>
<keyword evidence="3" id="KW-1185">Reference proteome</keyword>
<dbReference type="EMBL" id="JBBXJM010000002">
    <property type="protein sequence ID" value="KAL1411836.1"/>
    <property type="molecule type" value="Genomic_DNA"/>
</dbReference>
<gene>
    <name evidence="2" type="ORF">Q8F55_002804</name>
</gene>
<protein>
    <submittedName>
        <fullName evidence="2">Uncharacterized protein</fullName>
    </submittedName>
</protein>
<accession>A0ABR3QAT8</accession>
<name>A0ABR3QAT8_9TREE</name>
<sequence length="478" mass="52540">MPVNYAATLFDDLPYTNLAIAAGIGATAYAAKVYTGGRKCIWERDWAGKLIMIAAPPEPTTWALIHHLLHLPSPPQILYLPPLPSPLPDDILMMLQIIRLSASENPLAQLHCEALPPTPTGVRDFVRKWSTVQYGTAGEGGRRVDAIVLGGAWECFPPPEPYRPGLDEKDKVEEDWTPHQYHFHLITALLPSLLRAPPERNIRIISLVSPGWSAAMPGLEAQMENKKVVGQTGPLAEAAKRGLTTFLFQTQLRLILDTLASATYSKKEIVPDPDKPLVKARDEEIQSNILALSVIMPWSRTEVVKPVWGEGSLLRWILWTLLYPLVLILSPSPPKSIQPILYALSAPVKFPGEDLPPSPEDGRKDAAMPVTPAQSPEGKDVVDERVKAKAKTKDMDEITDPRRNGVRQGDVVRDCGVIDIPPVLHDRLLAAATYDKLEAEVEKGVKASELREKAFGKTGAAGDGSTPKPTDERKVQFQ</sequence>
<organism evidence="2 3">
    <name type="scientific">Vanrija albida</name>
    <dbReference type="NCBI Taxonomy" id="181172"/>
    <lineage>
        <taxon>Eukaryota</taxon>
        <taxon>Fungi</taxon>
        <taxon>Dikarya</taxon>
        <taxon>Basidiomycota</taxon>
        <taxon>Agaricomycotina</taxon>
        <taxon>Tremellomycetes</taxon>
        <taxon>Trichosporonales</taxon>
        <taxon>Trichosporonaceae</taxon>
        <taxon>Vanrija</taxon>
    </lineage>
</organism>
<dbReference type="GeneID" id="95983847"/>
<evidence type="ECO:0000256" key="1">
    <source>
        <dbReference type="SAM" id="MobiDB-lite"/>
    </source>
</evidence>
<evidence type="ECO:0000313" key="2">
    <source>
        <dbReference type="EMBL" id="KAL1411836.1"/>
    </source>
</evidence>
<feature type="region of interest" description="Disordered" evidence="1">
    <location>
        <begin position="446"/>
        <end position="478"/>
    </location>
</feature>
<proteinExistence type="predicted"/>
<dbReference type="RefSeq" id="XP_069211780.1">
    <property type="nucleotide sequence ID" value="XM_069351394.1"/>
</dbReference>
<feature type="compositionally biased region" description="Basic and acidic residues" evidence="1">
    <location>
        <begin position="377"/>
        <end position="403"/>
    </location>
</feature>
<feature type="compositionally biased region" description="Basic and acidic residues" evidence="1">
    <location>
        <begin position="469"/>
        <end position="478"/>
    </location>
</feature>
<comment type="caution">
    <text evidence="2">The sequence shown here is derived from an EMBL/GenBank/DDBJ whole genome shotgun (WGS) entry which is preliminary data.</text>
</comment>
<feature type="compositionally biased region" description="Basic and acidic residues" evidence="1">
    <location>
        <begin position="446"/>
        <end position="455"/>
    </location>
</feature>